<sequence length="86" mass="9564">MKVGVERKETQFFLGSVEVPGDAGERVDFVVHRMCTVCNDVKLVTAVIDMDSVSAFRKEVDCGCAVKQKVCAIDHTFEDRVTLPEQ</sequence>
<reference evidence="1" key="1">
    <citation type="submission" date="2019-08" db="EMBL/GenBank/DDBJ databases">
        <authorList>
            <person name="Kucharzyk K."/>
            <person name="Murdoch R.W."/>
            <person name="Higgins S."/>
            <person name="Loffler F."/>
        </authorList>
    </citation>
    <scope>NUCLEOTIDE SEQUENCE</scope>
</reference>
<dbReference type="AlphaFoldDB" id="A0A645HFK7"/>
<evidence type="ECO:0000313" key="1">
    <source>
        <dbReference type="EMBL" id="MPN36949.1"/>
    </source>
</evidence>
<protein>
    <submittedName>
        <fullName evidence="1">Uncharacterized protein</fullName>
    </submittedName>
</protein>
<organism evidence="1">
    <name type="scientific">bioreactor metagenome</name>
    <dbReference type="NCBI Taxonomy" id="1076179"/>
    <lineage>
        <taxon>unclassified sequences</taxon>
        <taxon>metagenomes</taxon>
        <taxon>ecological metagenomes</taxon>
    </lineage>
</organism>
<proteinExistence type="predicted"/>
<accession>A0A645HFK7</accession>
<name>A0A645HFK7_9ZZZZ</name>
<gene>
    <name evidence="1" type="ORF">SDC9_184461</name>
</gene>
<comment type="caution">
    <text evidence="1">The sequence shown here is derived from an EMBL/GenBank/DDBJ whole genome shotgun (WGS) entry which is preliminary data.</text>
</comment>
<dbReference type="EMBL" id="VSSQ01091375">
    <property type="protein sequence ID" value="MPN36949.1"/>
    <property type="molecule type" value="Genomic_DNA"/>
</dbReference>